<evidence type="ECO:0000256" key="1">
    <source>
        <dbReference type="ARBA" id="ARBA00004141"/>
    </source>
</evidence>
<keyword evidence="10" id="KW-0998">Cell outer membrane</keyword>
<dbReference type="Proteomes" id="UP000008311">
    <property type="component" value="Unassembled WGS sequence"/>
</dbReference>
<protein>
    <submittedName>
        <fullName evidence="12">Outer membrane porin protein 32, putative</fullName>
    </submittedName>
</protein>
<evidence type="ECO:0000256" key="4">
    <source>
        <dbReference type="ARBA" id="ARBA00022452"/>
    </source>
</evidence>
<evidence type="ECO:0000259" key="11">
    <source>
        <dbReference type="Pfam" id="PF13609"/>
    </source>
</evidence>
<dbReference type="InParanoid" id="B9TNP8"/>
<accession>B9TNP8</accession>
<proteinExistence type="predicted"/>
<dbReference type="InterPro" id="IPR023614">
    <property type="entry name" value="Porin_dom_sf"/>
</dbReference>
<keyword evidence="6" id="KW-0732">Signal</keyword>
<dbReference type="GO" id="GO:0006811">
    <property type="term" value="P:monoatomic ion transport"/>
    <property type="evidence" value="ECO:0007669"/>
    <property type="project" value="UniProtKB-KW"/>
</dbReference>
<dbReference type="Pfam" id="PF13609">
    <property type="entry name" value="Porin_4"/>
    <property type="match status" value="1"/>
</dbReference>
<evidence type="ECO:0000256" key="5">
    <source>
        <dbReference type="ARBA" id="ARBA00022692"/>
    </source>
</evidence>
<evidence type="ECO:0000256" key="6">
    <source>
        <dbReference type="ARBA" id="ARBA00022729"/>
    </source>
</evidence>
<evidence type="ECO:0000256" key="8">
    <source>
        <dbReference type="ARBA" id="ARBA00023114"/>
    </source>
</evidence>
<comment type="subunit">
    <text evidence="2">Homotrimer.</text>
</comment>
<dbReference type="CDD" id="cd00342">
    <property type="entry name" value="gram_neg_porins"/>
    <property type="match status" value="1"/>
</dbReference>
<evidence type="ECO:0000313" key="13">
    <source>
        <dbReference type="Proteomes" id="UP000008311"/>
    </source>
</evidence>
<organism evidence="12 13">
    <name type="scientific">Ricinus communis</name>
    <name type="common">Castor bean</name>
    <dbReference type="NCBI Taxonomy" id="3988"/>
    <lineage>
        <taxon>Eukaryota</taxon>
        <taxon>Viridiplantae</taxon>
        <taxon>Streptophyta</taxon>
        <taxon>Embryophyta</taxon>
        <taxon>Tracheophyta</taxon>
        <taxon>Spermatophyta</taxon>
        <taxon>Magnoliopsida</taxon>
        <taxon>eudicotyledons</taxon>
        <taxon>Gunneridae</taxon>
        <taxon>Pentapetalae</taxon>
        <taxon>rosids</taxon>
        <taxon>fabids</taxon>
        <taxon>Malpighiales</taxon>
        <taxon>Euphorbiaceae</taxon>
        <taxon>Acalyphoideae</taxon>
        <taxon>Acalypheae</taxon>
        <taxon>Ricinus</taxon>
    </lineage>
</organism>
<feature type="domain" description="Porin" evidence="11">
    <location>
        <begin position="2"/>
        <end position="284"/>
    </location>
</feature>
<comment type="subcellular location">
    <subcellularLocation>
        <location evidence="1">Membrane</location>
        <topology evidence="1">Multi-pass membrane protein</topology>
    </subcellularLocation>
</comment>
<evidence type="ECO:0000256" key="10">
    <source>
        <dbReference type="ARBA" id="ARBA00023237"/>
    </source>
</evidence>
<evidence type="ECO:0000256" key="2">
    <source>
        <dbReference type="ARBA" id="ARBA00011233"/>
    </source>
</evidence>
<keyword evidence="7" id="KW-0406">Ion transport</keyword>
<dbReference type="AlphaFoldDB" id="B9TNP8"/>
<keyword evidence="9" id="KW-0472">Membrane</keyword>
<keyword evidence="3" id="KW-0813">Transport</keyword>
<reference evidence="13" key="1">
    <citation type="journal article" date="2010" name="Nat. Biotechnol.">
        <title>Draft genome sequence of the oilseed species Ricinus communis.</title>
        <authorList>
            <person name="Chan A.P."/>
            <person name="Crabtree J."/>
            <person name="Zhao Q."/>
            <person name="Lorenzi H."/>
            <person name="Orvis J."/>
            <person name="Puiu D."/>
            <person name="Melake-Berhan A."/>
            <person name="Jones K.M."/>
            <person name="Redman J."/>
            <person name="Chen G."/>
            <person name="Cahoon E.B."/>
            <person name="Gedil M."/>
            <person name="Stanke M."/>
            <person name="Haas B.J."/>
            <person name="Wortman J.R."/>
            <person name="Fraser-Liggett C.M."/>
            <person name="Ravel J."/>
            <person name="Rabinowicz P.D."/>
        </authorList>
    </citation>
    <scope>NUCLEOTIDE SEQUENCE [LARGE SCALE GENOMIC DNA]</scope>
    <source>
        <strain evidence="13">cv. Hale</strain>
    </source>
</reference>
<keyword evidence="8" id="KW-0626">Porin</keyword>
<dbReference type="GO" id="GO:0046930">
    <property type="term" value="C:pore complex"/>
    <property type="evidence" value="ECO:0007669"/>
    <property type="project" value="UniProtKB-KW"/>
</dbReference>
<sequence>MLAIASSGALAQSSVTLYGILSEGIAWSNNDGGHSSVKMVTGPNQNNRIGFRINEDLGSGMHAVGVLENGFDITSGKLQQGGRMFGRQAYVGLSNDQWGTVTLGRQYDMFWDYFTPISSAAATNGLADHPGDADNLIGSWRYSSAVKYVSPTIQGINAEAMYAFSNTAGQFSVNRAFGGGMGYDHGPLKIAAAYVELDQPGTLNPSGAVSDDFQGASFLTFRTSPLNNQIGTAKQRNAGIGGRYDFGNGFRVNALIDTLRYMYRDGTSFRIDNYDTSINYNITPSL</sequence>
<keyword evidence="5" id="KW-0812">Transmembrane</keyword>
<dbReference type="Gene3D" id="2.40.160.10">
    <property type="entry name" value="Porin"/>
    <property type="match status" value="1"/>
</dbReference>
<dbReference type="PANTHER" id="PTHR34501:SF9">
    <property type="entry name" value="MAJOR OUTER MEMBRANE PROTEIN P.IA"/>
    <property type="match status" value="1"/>
</dbReference>
<dbReference type="STRING" id="3988.B9TNP8"/>
<gene>
    <name evidence="12" type="ORF">RCOM_2099580</name>
</gene>
<evidence type="ECO:0000256" key="7">
    <source>
        <dbReference type="ARBA" id="ARBA00023065"/>
    </source>
</evidence>
<name>B9TNP8_RICCO</name>
<dbReference type="PANTHER" id="PTHR34501">
    <property type="entry name" value="PROTEIN YDDL-RELATED"/>
    <property type="match status" value="1"/>
</dbReference>
<dbReference type="InterPro" id="IPR033900">
    <property type="entry name" value="Gram_neg_porin_domain"/>
</dbReference>
<dbReference type="GO" id="GO:0015288">
    <property type="term" value="F:porin activity"/>
    <property type="evidence" value="ECO:0007669"/>
    <property type="project" value="UniProtKB-KW"/>
</dbReference>
<evidence type="ECO:0000313" key="12">
    <source>
        <dbReference type="EMBL" id="EEF22516.1"/>
    </source>
</evidence>
<keyword evidence="4" id="KW-1134">Transmembrane beta strand</keyword>
<evidence type="ECO:0000256" key="9">
    <source>
        <dbReference type="ARBA" id="ARBA00023136"/>
    </source>
</evidence>
<keyword evidence="13" id="KW-1185">Reference proteome</keyword>
<evidence type="ECO:0000256" key="3">
    <source>
        <dbReference type="ARBA" id="ARBA00022448"/>
    </source>
</evidence>
<feature type="non-terminal residue" evidence="12">
    <location>
        <position position="286"/>
    </location>
</feature>
<dbReference type="EMBL" id="EQ993193">
    <property type="protein sequence ID" value="EEF22516.1"/>
    <property type="molecule type" value="Genomic_DNA"/>
</dbReference>
<dbReference type="InterPro" id="IPR050298">
    <property type="entry name" value="Gram-neg_bact_OMP"/>
</dbReference>
<dbReference type="SUPFAM" id="SSF56935">
    <property type="entry name" value="Porins"/>
    <property type="match status" value="1"/>
</dbReference>